<dbReference type="InterPro" id="IPR012334">
    <property type="entry name" value="Pectin_lyas_fold"/>
</dbReference>
<comment type="caution">
    <text evidence="3">The sequence shown here is derived from an EMBL/GenBank/DDBJ whole genome shotgun (WGS) entry which is preliminary data.</text>
</comment>
<name>A0ABT5UX96_9VIBR</name>
<dbReference type="EMBL" id="JARBFT010000001">
    <property type="protein sequence ID" value="MDE1513407.1"/>
    <property type="molecule type" value="Genomic_DNA"/>
</dbReference>
<sequence length="385" mass="42812">MHYQLSSLALLLSFSSLASANPFDVTDFGAIANDGLDDSSAFQDALDQLSNGDILTIPSGEYQICRTLHLKQKNDITIRGVDGSHLKKCTPFVGEYLLHIAYTQNLTLQSIHFEGINNGNQQPIWGEQGIYLGSTKGSRIIHNQFNQFGDAGLRITTASNDHSNQPGSTSIIVRGNKFKDCAQVTTTQATTGTEKAGTQNILIDNNQFIGCKLKLSARAETRGAKVTNNTFTDINGTANEVSYYSDVSYINNKFYNILGFAINIYPNPRTTKEIQWGNISIIGNTFDTIQQGIRLQSFGKKNTAKQPIKKIKIEQNTFNNIHFEKGKNRIEDQYKSIIRTTTQDSVLSFDHVQIKNNQYNLTPSSQFLSIDNKTTNITVENNSEK</sequence>
<evidence type="ECO:0000256" key="2">
    <source>
        <dbReference type="SAM" id="SignalP"/>
    </source>
</evidence>
<keyword evidence="1" id="KW-1015">Disulfide bond</keyword>
<evidence type="ECO:0008006" key="5">
    <source>
        <dbReference type="Google" id="ProtNLM"/>
    </source>
</evidence>
<organism evidence="3 4">
    <name type="scientific">Vibrio chanodichtyis</name>
    <dbReference type="NCBI Taxonomy" id="3027932"/>
    <lineage>
        <taxon>Bacteria</taxon>
        <taxon>Pseudomonadati</taxon>
        <taxon>Pseudomonadota</taxon>
        <taxon>Gammaproteobacteria</taxon>
        <taxon>Vibrionales</taxon>
        <taxon>Vibrionaceae</taxon>
        <taxon>Vibrio</taxon>
    </lineage>
</organism>
<evidence type="ECO:0000313" key="3">
    <source>
        <dbReference type="EMBL" id="MDE1513407.1"/>
    </source>
</evidence>
<dbReference type="SUPFAM" id="SSF51126">
    <property type="entry name" value="Pectin lyase-like"/>
    <property type="match status" value="1"/>
</dbReference>
<accession>A0ABT5UX96</accession>
<keyword evidence="2" id="KW-0732">Signal</keyword>
<feature type="signal peptide" evidence="2">
    <location>
        <begin position="1"/>
        <end position="20"/>
    </location>
</feature>
<evidence type="ECO:0000256" key="1">
    <source>
        <dbReference type="ARBA" id="ARBA00023157"/>
    </source>
</evidence>
<proteinExistence type="predicted"/>
<dbReference type="PANTHER" id="PTHR31736">
    <property type="match status" value="1"/>
</dbReference>
<reference evidence="3 4" key="1">
    <citation type="submission" date="2023-02" db="EMBL/GenBank/DDBJ databases">
        <title>Vibrio intestini sp. nov., a close relative of Vibrio cholerae isolated from the intestine of Healthy Culter dabryi.</title>
        <authorList>
            <person name="Wu N."/>
        </authorList>
    </citation>
    <scope>NUCLEOTIDE SEQUENCE [LARGE SCALE GENOMIC DNA]</scope>
    <source>
        <strain evidence="3 4">DSL-7</strain>
    </source>
</reference>
<dbReference type="PANTHER" id="PTHR31736:SF19">
    <property type="entry name" value="PECTIN LYASE SUPERFAMILY PROTEIN-RELATED"/>
    <property type="match status" value="1"/>
</dbReference>
<gene>
    <name evidence="3" type="ORF">PUN32_00080</name>
</gene>
<evidence type="ECO:0000313" key="4">
    <source>
        <dbReference type="Proteomes" id="UP001216189"/>
    </source>
</evidence>
<feature type="chain" id="PRO_5045328712" description="Pectate lyase superfamily protein domain-containing protein" evidence="2">
    <location>
        <begin position="21"/>
        <end position="385"/>
    </location>
</feature>
<dbReference type="RefSeq" id="WP_274721204.1">
    <property type="nucleotide sequence ID" value="NZ_JARBFT010000001.1"/>
</dbReference>
<dbReference type="InterPro" id="IPR006626">
    <property type="entry name" value="PbH1"/>
</dbReference>
<keyword evidence="4" id="KW-1185">Reference proteome</keyword>
<dbReference type="InterPro" id="IPR011050">
    <property type="entry name" value="Pectin_lyase_fold/virulence"/>
</dbReference>
<dbReference type="Proteomes" id="UP001216189">
    <property type="component" value="Unassembled WGS sequence"/>
</dbReference>
<dbReference type="Gene3D" id="2.160.20.10">
    <property type="entry name" value="Single-stranded right-handed beta-helix, Pectin lyase-like"/>
    <property type="match status" value="1"/>
</dbReference>
<protein>
    <recommendedName>
        <fullName evidence="5">Pectate lyase superfamily protein domain-containing protein</fullName>
    </recommendedName>
</protein>
<dbReference type="SMART" id="SM00710">
    <property type="entry name" value="PbH1"/>
    <property type="match status" value="6"/>
</dbReference>